<dbReference type="Proteomes" id="UP000178885">
    <property type="component" value="Unassembled WGS sequence"/>
</dbReference>
<comment type="caution">
    <text evidence="1">The sequence shown here is derived from an EMBL/GenBank/DDBJ whole genome shotgun (WGS) entry which is preliminary data.</text>
</comment>
<proteinExistence type="predicted"/>
<dbReference type="AlphaFoldDB" id="A0A1F6TTA2"/>
<dbReference type="EMBL" id="MFSU01000029">
    <property type="protein sequence ID" value="OGI48368.1"/>
    <property type="molecule type" value="Genomic_DNA"/>
</dbReference>
<name>A0A1F6TTA2_9PROT</name>
<sequence length="172" mass="18623">MTGLEIKGRAQEGHVRIAILAGVLILLAPIARAGELNIGIGQSVDNNAANDLDTAGSVEYRRLFRDRYAWSVAYLNEGHKPNLKRDGIAGALWALTETNGWSLSAGAGAYVSFATRIDGDAHINQHRLNGLLGATVGRRFVDYSLRLSWQRVLTSNSTDSDNYLLGVGFPID</sequence>
<accession>A0A1F6TTA2</accession>
<evidence type="ECO:0000313" key="2">
    <source>
        <dbReference type="Proteomes" id="UP000178885"/>
    </source>
</evidence>
<reference evidence="1 2" key="1">
    <citation type="journal article" date="2016" name="Nat. Commun.">
        <title>Thousands of microbial genomes shed light on interconnected biogeochemical processes in an aquifer system.</title>
        <authorList>
            <person name="Anantharaman K."/>
            <person name="Brown C.T."/>
            <person name="Hug L.A."/>
            <person name="Sharon I."/>
            <person name="Castelle C.J."/>
            <person name="Probst A.J."/>
            <person name="Thomas B.C."/>
            <person name="Singh A."/>
            <person name="Wilkins M.J."/>
            <person name="Karaoz U."/>
            <person name="Brodie E.L."/>
            <person name="Williams K.H."/>
            <person name="Hubbard S.S."/>
            <person name="Banfield J.F."/>
        </authorList>
    </citation>
    <scope>NUCLEOTIDE SEQUENCE [LARGE SCALE GENOMIC DNA]</scope>
</reference>
<gene>
    <name evidence="1" type="ORF">A2151_04020</name>
</gene>
<protein>
    <recommendedName>
        <fullName evidence="3">Outer membrane protein beta-barrel domain-containing protein</fullName>
    </recommendedName>
</protein>
<evidence type="ECO:0008006" key="3">
    <source>
        <dbReference type="Google" id="ProtNLM"/>
    </source>
</evidence>
<organism evidence="1 2">
    <name type="scientific">Candidatus Muproteobacteria bacterium RBG_16_65_34</name>
    <dbReference type="NCBI Taxonomy" id="1817760"/>
    <lineage>
        <taxon>Bacteria</taxon>
        <taxon>Pseudomonadati</taxon>
        <taxon>Pseudomonadota</taxon>
        <taxon>Candidatus Muproteobacteria</taxon>
    </lineage>
</organism>
<dbReference type="STRING" id="1817760.A2151_04020"/>
<evidence type="ECO:0000313" key="1">
    <source>
        <dbReference type="EMBL" id="OGI48368.1"/>
    </source>
</evidence>